<dbReference type="STRING" id="1121131.SAMN02745229_03871"/>
<evidence type="ECO:0000313" key="2">
    <source>
        <dbReference type="Proteomes" id="UP000184278"/>
    </source>
</evidence>
<dbReference type="OrthoDB" id="1826529at2"/>
<evidence type="ECO:0000313" key="1">
    <source>
        <dbReference type="EMBL" id="SHI94494.1"/>
    </source>
</evidence>
<dbReference type="AlphaFoldDB" id="A0A1M6F9R8"/>
<organism evidence="1 2">
    <name type="scientific">Butyrivibrio fibrisolvens DSM 3071</name>
    <dbReference type="NCBI Taxonomy" id="1121131"/>
    <lineage>
        <taxon>Bacteria</taxon>
        <taxon>Bacillati</taxon>
        <taxon>Bacillota</taxon>
        <taxon>Clostridia</taxon>
        <taxon>Lachnospirales</taxon>
        <taxon>Lachnospiraceae</taxon>
        <taxon>Butyrivibrio</taxon>
    </lineage>
</organism>
<dbReference type="Proteomes" id="UP000184278">
    <property type="component" value="Unassembled WGS sequence"/>
</dbReference>
<proteinExistence type="predicted"/>
<keyword evidence="2" id="KW-1185">Reference proteome</keyword>
<gene>
    <name evidence="1" type="ORF">SAMN02745229_03871</name>
</gene>
<dbReference type="SUPFAM" id="SSF52266">
    <property type="entry name" value="SGNH hydrolase"/>
    <property type="match status" value="1"/>
</dbReference>
<protein>
    <recommendedName>
        <fullName evidence="3">SGNH/GDSL hydrolase family protein</fullName>
    </recommendedName>
</protein>
<accession>A0A1M6F9R8</accession>
<dbReference type="GeneID" id="89511263"/>
<evidence type="ECO:0008006" key="3">
    <source>
        <dbReference type="Google" id="ProtNLM"/>
    </source>
</evidence>
<sequence length="345" mass="39605">MRISKKLAACAAVIIAFVLINNLLCFLLEPYMGSSTEMWTYFYDKTSSQQVEMVYLGTSQCECAFNPDVIDAELGIVSFNMGTNMQSFENSLIAIKEAHAQGIDKIVFSVDRDMLMQDRSDNFRADASFVSAYTRKQGPVKAFVTSAEFITSPAFITKPSSINFFFPWVYNRSTNIPLNVRQKISGVIEDTDGHRLESGYEPSDEICDQSLVYTTVEEADTYAWGRDLPVLEITKENRAILNKICKYCYDNGIMLYPVEVPYPTFISQHTKESYFAVYEELRDLFGQYGFDYYDFNLIDESYYSWELTEFKDQGHFNTQGADKFSKMFADFMKLDKDSKEGLFDL</sequence>
<dbReference type="RefSeq" id="WP_073390202.1">
    <property type="nucleotide sequence ID" value="NZ_FQXK01000049.1"/>
</dbReference>
<dbReference type="EMBL" id="FQXK01000049">
    <property type="protein sequence ID" value="SHI94494.1"/>
    <property type="molecule type" value="Genomic_DNA"/>
</dbReference>
<reference evidence="2" key="1">
    <citation type="submission" date="2016-11" db="EMBL/GenBank/DDBJ databases">
        <authorList>
            <person name="Varghese N."/>
            <person name="Submissions S."/>
        </authorList>
    </citation>
    <scope>NUCLEOTIDE SEQUENCE [LARGE SCALE GENOMIC DNA]</scope>
    <source>
        <strain evidence="2">DSM 3071</strain>
    </source>
</reference>
<name>A0A1M6F9R8_BUTFI</name>